<reference evidence="2" key="1">
    <citation type="submission" date="2016-10" db="EMBL/GenBank/DDBJ databases">
        <authorList>
            <person name="Varghese N."/>
            <person name="Submissions S."/>
        </authorList>
    </citation>
    <scope>NUCLEOTIDE SEQUENCE [LARGE SCALE GENOMIC DNA]</scope>
    <source>
        <strain evidence="2">JCM 18195</strain>
    </source>
</reference>
<dbReference type="SUPFAM" id="SSF53955">
    <property type="entry name" value="Lysozyme-like"/>
    <property type="match status" value="1"/>
</dbReference>
<dbReference type="EMBL" id="FOXM01000016">
    <property type="protein sequence ID" value="SFQ30809.1"/>
    <property type="molecule type" value="Genomic_DNA"/>
</dbReference>
<protein>
    <submittedName>
        <fullName evidence="1">Transglycosylase SLT domain-containing protein</fullName>
    </submittedName>
</protein>
<proteinExistence type="predicted"/>
<name>A0A1I5XFS3_9GAMM</name>
<dbReference type="AlphaFoldDB" id="A0A1I5XFS3"/>
<keyword evidence="2" id="KW-1185">Reference proteome</keyword>
<dbReference type="Gene3D" id="1.10.530.10">
    <property type="match status" value="1"/>
</dbReference>
<dbReference type="Proteomes" id="UP000243084">
    <property type="component" value="Unassembled WGS sequence"/>
</dbReference>
<accession>A0A1I5XFS3</accession>
<organism evidence="1 2">
    <name type="scientific">Geopseudomonas sagittaria</name>
    <dbReference type="NCBI Taxonomy" id="1135990"/>
    <lineage>
        <taxon>Bacteria</taxon>
        <taxon>Pseudomonadati</taxon>
        <taxon>Pseudomonadota</taxon>
        <taxon>Gammaproteobacteria</taxon>
        <taxon>Pseudomonadales</taxon>
        <taxon>Pseudomonadaceae</taxon>
        <taxon>Geopseudomonas</taxon>
    </lineage>
</organism>
<gene>
    <name evidence="1" type="ORF">SAMN05216229_11638</name>
</gene>
<sequence length="180" mass="19682">MLALLAGLAAQPLLAKELPPPAYQLAAETAGVPAAVLYAVALQESAMRIRGQLRPWPWTLNVAGKPWRFRQRATACQALQRALASTDVRRIDIGLGQINWGYHGQRFASPCAALEPYRNLAVAAQLLREQYQISGDWTLAAGRYHRPAGGAPAARYRAGFTQYLAQIQDAAPLTQPESHR</sequence>
<evidence type="ECO:0000313" key="2">
    <source>
        <dbReference type="Proteomes" id="UP000243084"/>
    </source>
</evidence>
<dbReference type="InterPro" id="IPR023346">
    <property type="entry name" value="Lysozyme-like_dom_sf"/>
</dbReference>
<evidence type="ECO:0000313" key="1">
    <source>
        <dbReference type="EMBL" id="SFQ30809.1"/>
    </source>
</evidence>